<accession>A0AAV4IB94</accession>
<organism evidence="1 2">
    <name type="scientific">Elysia marginata</name>
    <dbReference type="NCBI Taxonomy" id="1093978"/>
    <lineage>
        <taxon>Eukaryota</taxon>
        <taxon>Metazoa</taxon>
        <taxon>Spiralia</taxon>
        <taxon>Lophotrochozoa</taxon>
        <taxon>Mollusca</taxon>
        <taxon>Gastropoda</taxon>
        <taxon>Heterobranchia</taxon>
        <taxon>Euthyneura</taxon>
        <taxon>Panpulmonata</taxon>
        <taxon>Sacoglossa</taxon>
        <taxon>Placobranchoidea</taxon>
        <taxon>Plakobranchidae</taxon>
        <taxon>Elysia</taxon>
    </lineage>
</organism>
<dbReference type="Proteomes" id="UP000762676">
    <property type="component" value="Unassembled WGS sequence"/>
</dbReference>
<keyword evidence="2" id="KW-1185">Reference proteome</keyword>
<evidence type="ECO:0000313" key="1">
    <source>
        <dbReference type="EMBL" id="GFS07150.1"/>
    </source>
</evidence>
<comment type="caution">
    <text evidence="1">The sequence shown here is derived from an EMBL/GenBank/DDBJ whole genome shotgun (WGS) entry which is preliminary data.</text>
</comment>
<reference evidence="1 2" key="1">
    <citation type="journal article" date="2021" name="Elife">
        <title>Chloroplast acquisition without the gene transfer in kleptoplastic sea slugs, Plakobranchus ocellatus.</title>
        <authorList>
            <person name="Maeda T."/>
            <person name="Takahashi S."/>
            <person name="Yoshida T."/>
            <person name="Shimamura S."/>
            <person name="Takaki Y."/>
            <person name="Nagai Y."/>
            <person name="Toyoda A."/>
            <person name="Suzuki Y."/>
            <person name="Arimoto A."/>
            <person name="Ishii H."/>
            <person name="Satoh N."/>
            <person name="Nishiyama T."/>
            <person name="Hasebe M."/>
            <person name="Maruyama T."/>
            <person name="Minagawa J."/>
            <person name="Obokata J."/>
            <person name="Shigenobu S."/>
        </authorList>
    </citation>
    <scope>NUCLEOTIDE SEQUENCE [LARGE SCALE GENOMIC DNA]</scope>
</reference>
<protein>
    <submittedName>
        <fullName evidence="1">Uncharacterized protein</fullName>
    </submittedName>
</protein>
<sequence length="105" mass="12248">MADAGVRRRSRDRPARPWKQNIAEWLNIATPKATTILHAARIQPNNEKKRTGIQWKNLRHTGSYDQTVGFPTVTKLLYYFPLLGWMRAERSMSEALKRVEERIAD</sequence>
<evidence type="ECO:0000313" key="2">
    <source>
        <dbReference type="Proteomes" id="UP000762676"/>
    </source>
</evidence>
<dbReference type="AlphaFoldDB" id="A0AAV4IB94"/>
<gene>
    <name evidence="1" type="ORF">ElyMa_001242500</name>
</gene>
<dbReference type="EMBL" id="BMAT01002452">
    <property type="protein sequence ID" value="GFS07150.1"/>
    <property type="molecule type" value="Genomic_DNA"/>
</dbReference>
<proteinExistence type="predicted"/>
<name>A0AAV4IB94_9GAST</name>